<comment type="caution">
    <text evidence="1">The sequence shown here is derived from an EMBL/GenBank/DDBJ whole genome shotgun (WGS) entry which is preliminary data.</text>
</comment>
<reference evidence="1 2" key="1">
    <citation type="submission" date="2022-01" db="EMBL/GenBank/DDBJ databases">
        <title>Labilibaculum sp. nov, a marine bacterium isolated from Antarctica.</title>
        <authorList>
            <person name="Dai W."/>
        </authorList>
    </citation>
    <scope>NUCLEOTIDE SEQUENCE [LARGE SCALE GENOMIC DNA]</scope>
    <source>
        <strain evidence="1 2">DW002</strain>
    </source>
</reference>
<dbReference type="RefSeq" id="WP_275111244.1">
    <property type="nucleotide sequence ID" value="NZ_JAKJSC010000006.1"/>
</dbReference>
<evidence type="ECO:0000313" key="2">
    <source>
        <dbReference type="Proteomes" id="UP001528920"/>
    </source>
</evidence>
<proteinExistence type="predicted"/>
<dbReference type="Proteomes" id="UP001528920">
    <property type="component" value="Unassembled WGS sequence"/>
</dbReference>
<sequence length="301" mass="34515">MRAIITVLLIFCIGHIKAQQSGKISLQSTQSTENIRYSQPGDQRVNYYSAWTERGAKVVPYGEIHLSALAVSRYGNYPKTEINSQLLLFPFAPNVGFKHEWLGENTILSTQHTVYYPSLGLKWARNSGFKDQIPESATIPHIFTFRNELIVSRILNPQPKDCFVKIPELILTGRLGFDFSLSSGDSQLPLLDYHFLYHRTASYHKSQKLYFMGLELAGNAYKNFNFSINADYYSINFNGEWAMESQGKIHWHRDSRFSVSGGYKLAYVNTDFGTQFVTMPVIDLVFKLRHQSRLQNGLFKK</sequence>
<evidence type="ECO:0000313" key="1">
    <source>
        <dbReference type="EMBL" id="MDE5419914.1"/>
    </source>
</evidence>
<keyword evidence="2" id="KW-1185">Reference proteome</keyword>
<name>A0ABT5VWW4_9BACT</name>
<protein>
    <recommendedName>
        <fullName evidence="3">DUF4421 domain-containing protein</fullName>
    </recommendedName>
</protein>
<organism evidence="1 2">
    <name type="scientific">Paralabilibaculum antarcticum</name>
    <dbReference type="NCBI Taxonomy" id="2912572"/>
    <lineage>
        <taxon>Bacteria</taxon>
        <taxon>Pseudomonadati</taxon>
        <taxon>Bacteroidota</taxon>
        <taxon>Bacteroidia</taxon>
        <taxon>Marinilabiliales</taxon>
        <taxon>Marinifilaceae</taxon>
        <taxon>Paralabilibaculum</taxon>
    </lineage>
</organism>
<accession>A0ABT5VWW4</accession>
<evidence type="ECO:0008006" key="3">
    <source>
        <dbReference type="Google" id="ProtNLM"/>
    </source>
</evidence>
<gene>
    <name evidence="1" type="ORF">L3049_18140</name>
</gene>
<dbReference type="EMBL" id="JAKJSC010000006">
    <property type="protein sequence ID" value="MDE5419914.1"/>
    <property type="molecule type" value="Genomic_DNA"/>
</dbReference>